<protein>
    <recommendedName>
        <fullName evidence="5">Transposase</fullName>
    </recommendedName>
</protein>
<dbReference type="InterPro" id="IPR025668">
    <property type="entry name" value="Tnp_DDE_dom"/>
</dbReference>
<evidence type="ECO:0000259" key="1">
    <source>
        <dbReference type="Pfam" id="PF05598"/>
    </source>
</evidence>
<gene>
    <name evidence="3" type="ORF">FC96_GL001893</name>
</gene>
<name>A0A0R1HMV6_9LACO</name>
<dbReference type="PANTHER" id="PTHR33408:SF4">
    <property type="entry name" value="TRANSPOSASE DDE DOMAIN-CONTAINING PROTEIN"/>
    <property type="match status" value="1"/>
</dbReference>
<dbReference type="NCBIfam" id="NF033551">
    <property type="entry name" value="transpos_IS1182"/>
    <property type="match status" value="1"/>
</dbReference>
<dbReference type="InterPro" id="IPR047629">
    <property type="entry name" value="IS1182_transpos"/>
</dbReference>
<evidence type="ECO:0000313" key="3">
    <source>
        <dbReference type="EMBL" id="KRK48157.1"/>
    </source>
</evidence>
<evidence type="ECO:0000259" key="2">
    <source>
        <dbReference type="Pfam" id="PF13751"/>
    </source>
</evidence>
<dbReference type="Proteomes" id="UP000050911">
    <property type="component" value="Unassembled WGS sequence"/>
</dbReference>
<dbReference type="Pfam" id="PF05598">
    <property type="entry name" value="DUF772"/>
    <property type="match status" value="1"/>
</dbReference>
<dbReference type="EMBL" id="AZCX01000004">
    <property type="protein sequence ID" value="KRK48157.1"/>
    <property type="molecule type" value="Genomic_DNA"/>
</dbReference>
<reference evidence="3 4" key="1">
    <citation type="journal article" date="2015" name="Genome Announc.">
        <title>Expanding the biotechnology potential of lactobacilli through comparative genomics of 213 strains and associated genera.</title>
        <authorList>
            <person name="Sun Z."/>
            <person name="Harris H.M."/>
            <person name="McCann A."/>
            <person name="Guo C."/>
            <person name="Argimon S."/>
            <person name="Zhang W."/>
            <person name="Yang X."/>
            <person name="Jeffery I.B."/>
            <person name="Cooney J.C."/>
            <person name="Kagawa T.F."/>
            <person name="Liu W."/>
            <person name="Song Y."/>
            <person name="Salvetti E."/>
            <person name="Wrobel A."/>
            <person name="Rasinkangas P."/>
            <person name="Parkhill J."/>
            <person name="Rea M.C."/>
            <person name="O'Sullivan O."/>
            <person name="Ritari J."/>
            <person name="Douillard F.P."/>
            <person name="Paul Ross R."/>
            <person name="Yang R."/>
            <person name="Briner A.E."/>
            <person name="Felis G.E."/>
            <person name="de Vos W.M."/>
            <person name="Barrangou R."/>
            <person name="Klaenhammer T.R."/>
            <person name="Caufield P.W."/>
            <person name="Cui Y."/>
            <person name="Zhang H."/>
            <person name="O'Toole P.W."/>
        </authorList>
    </citation>
    <scope>NUCLEOTIDE SEQUENCE [LARGE SCALE GENOMIC DNA]</scope>
    <source>
        <strain evidence="3 4">JCM 15530</strain>
    </source>
</reference>
<feature type="domain" description="Transposase InsH N-terminal" evidence="1">
    <location>
        <begin position="42"/>
        <end position="139"/>
    </location>
</feature>
<dbReference type="InterPro" id="IPR008490">
    <property type="entry name" value="Transposase_InsH_N"/>
</dbReference>
<sequence>MDFVFFFVFSTMKPLYNSGSEVIIMMGKPKNEDVRNQVQFVCLDELVPQDHLLRKIDAVIDFNFLRQLVRPLYADDTGRPSLDPVMLLKLPMIQYLYGKRSMRQTIKEIQVNVAYRWFLGLDLTDNVPHFTTFGKNFERRFKGTDLFQQIFEQILNQCFEAGLVDPSVLFIDGTHIKAAANNKKYRKQTINKVATYYHDDLEKEITTDRLHHGKKELTPGKEAPKQVEQKISQNDPDSGWFHKGEHKQVFAYSVQTACEKHGWILDYTINAGNQHDSQAFEAIYRKVKHYDPLAIAMDSGYKTPAIAHEVLQDGTKPIFPYKRPMTKPGFFKKHAYVYDEHYDCYICPNDQILSYSTTNREGYREYKSSPKVCRTCAMIQQCTLSKNHQKVITRHIWQDALDECEDIRHTLKWRAWYDLRKETIERIFGTAKEDHGLRYTNMRGREKMAMKVGLTFACMNMKKLAKLRAK</sequence>
<evidence type="ECO:0008006" key="5">
    <source>
        <dbReference type="Google" id="ProtNLM"/>
    </source>
</evidence>
<keyword evidence="4" id="KW-1185">Reference proteome</keyword>
<comment type="caution">
    <text evidence="3">The sequence shown here is derived from an EMBL/GenBank/DDBJ whole genome shotgun (WGS) entry which is preliminary data.</text>
</comment>
<dbReference type="PANTHER" id="PTHR33408">
    <property type="entry name" value="TRANSPOSASE"/>
    <property type="match status" value="1"/>
</dbReference>
<accession>A0A0R1HMV6</accession>
<feature type="domain" description="Transposase DDE" evidence="2">
    <location>
        <begin position="346"/>
        <end position="465"/>
    </location>
</feature>
<organism evidence="3 4">
    <name type="scientific">Secundilactobacillus kimchicus JCM 15530</name>
    <dbReference type="NCBI Taxonomy" id="1302272"/>
    <lineage>
        <taxon>Bacteria</taxon>
        <taxon>Bacillati</taxon>
        <taxon>Bacillota</taxon>
        <taxon>Bacilli</taxon>
        <taxon>Lactobacillales</taxon>
        <taxon>Lactobacillaceae</taxon>
        <taxon>Secundilactobacillus</taxon>
    </lineage>
</organism>
<proteinExistence type="predicted"/>
<dbReference type="PATRIC" id="fig|1302272.5.peg.1923"/>
<dbReference type="AlphaFoldDB" id="A0A0R1HMV6"/>
<dbReference type="Pfam" id="PF13751">
    <property type="entry name" value="DDE_Tnp_1_6"/>
    <property type="match status" value="1"/>
</dbReference>
<evidence type="ECO:0000313" key="4">
    <source>
        <dbReference type="Proteomes" id="UP000050911"/>
    </source>
</evidence>